<keyword evidence="2 6" id="KW-0812">Transmembrane</keyword>
<dbReference type="InterPro" id="IPR045064">
    <property type="entry name" value="Reticulon-like"/>
</dbReference>
<evidence type="ECO:0000256" key="3">
    <source>
        <dbReference type="ARBA" id="ARBA00022824"/>
    </source>
</evidence>
<feature type="domain" description="Reticulon" evidence="8">
    <location>
        <begin position="68"/>
        <end position="236"/>
    </location>
</feature>
<feature type="compositionally biased region" description="Basic and acidic residues" evidence="7">
    <location>
        <begin position="1"/>
        <end position="40"/>
    </location>
</feature>
<comment type="caution">
    <text evidence="9">The sequence shown here is derived from an EMBL/GenBank/DDBJ whole genome shotgun (WGS) entry which is preliminary data.</text>
</comment>
<feature type="transmembrane region" description="Helical" evidence="6">
    <location>
        <begin position="104"/>
        <end position="122"/>
    </location>
</feature>
<dbReference type="GO" id="GO:0005789">
    <property type="term" value="C:endoplasmic reticulum membrane"/>
    <property type="evidence" value="ECO:0007669"/>
    <property type="project" value="UniProtKB-SubCell"/>
</dbReference>
<protein>
    <recommendedName>
        <fullName evidence="6">Reticulon-like protein</fullName>
    </recommendedName>
</protein>
<sequence length="237" mass="26716">MAEHDKEDSVGESMMDKISEKIKGHDSSSDSDSDHEKPKPNSDSLQSKIYRLFGREKPVHEVFGGGKPADVFLWRNKKISAGVLGGATALWVLFELLEYNLLTLVCHCLIVALALLFLWSNFSTFINKSPPRIPEVRIPEEPVLQIAAALRDLKKFLSVIAGLWVLSIVGSWCNFLTLFYFAFVLLHTVPVIYEKYDDQVDAFAEKAMIEIKKQYAVFNAKVLSKIPMGPLKDKKKV</sequence>
<evidence type="ECO:0000256" key="6">
    <source>
        <dbReference type="RuleBase" id="RU363132"/>
    </source>
</evidence>
<evidence type="ECO:0000256" key="4">
    <source>
        <dbReference type="ARBA" id="ARBA00022989"/>
    </source>
</evidence>
<evidence type="ECO:0000256" key="5">
    <source>
        <dbReference type="ARBA" id="ARBA00023136"/>
    </source>
</evidence>
<keyword evidence="4 6" id="KW-1133">Transmembrane helix</keyword>
<dbReference type="InterPro" id="IPR003388">
    <property type="entry name" value="Reticulon"/>
</dbReference>
<dbReference type="EMBL" id="JAPFFM010000016">
    <property type="protein sequence ID" value="KAJ6701796.1"/>
    <property type="molecule type" value="Genomic_DNA"/>
</dbReference>
<evidence type="ECO:0000259" key="8">
    <source>
        <dbReference type="PROSITE" id="PS50845"/>
    </source>
</evidence>
<reference evidence="9" key="1">
    <citation type="submission" date="2022-11" db="EMBL/GenBank/DDBJ databases">
        <authorList>
            <person name="Hyden B.L."/>
            <person name="Feng K."/>
            <person name="Yates T."/>
            <person name="Jawdy S."/>
            <person name="Smart L.B."/>
            <person name="Muchero W."/>
        </authorList>
    </citation>
    <scope>NUCLEOTIDE SEQUENCE</scope>
    <source>
        <tissue evidence="9">Shoot tip</tissue>
    </source>
</reference>
<dbReference type="PROSITE" id="PS50845">
    <property type="entry name" value="RETICULON"/>
    <property type="match status" value="1"/>
</dbReference>
<name>A0A9Q0Q8I1_9ROSI</name>
<keyword evidence="3 6" id="KW-0256">Endoplasmic reticulum</keyword>
<evidence type="ECO:0000256" key="2">
    <source>
        <dbReference type="ARBA" id="ARBA00022692"/>
    </source>
</evidence>
<dbReference type="Proteomes" id="UP001151752">
    <property type="component" value="Chromosome 1"/>
</dbReference>
<dbReference type="PANTHER" id="PTHR10994:SF193">
    <property type="entry name" value="RETICULON-LIKE PROTEIN"/>
    <property type="match status" value="1"/>
</dbReference>
<evidence type="ECO:0000313" key="9">
    <source>
        <dbReference type="EMBL" id="KAJ6701796.1"/>
    </source>
</evidence>
<organism evidence="9 10">
    <name type="scientific">Salix koriyanagi</name>
    <dbReference type="NCBI Taxonomy" id="2511006"/>
    <lineage>
        <taxon>Eukaryota</taxon>
        <taxon>Viridiplantae</taxon>
        <taxon>Streptophyta</taxon>
        <taxon>Embryophyta</taxon>
        <taxon>Tracheophyta</taxon>
        <taxon>Spermatophyta</taxon>
        <taxon>Magnoliopsida</taxon>
        <taxon>eudicotyledons</taxon>
        <taxon>Gunneridae</taxon>
        <taxon>Pentapetalae</taxon>
        <taxon>rosids</taxon>
        <taxon>fabids</taxon>
        <taxon>Malpighiales</taxon>
        <taxon>Salicaceae</taxon>
        <taxon>Saliceae</taxon>
        <taxon>Salix</taxon>
    </lineage>
</organism>
<reference evidence="9" key="2">
    <citation type="journal article" date="2023" name="Int. J. Mol. Sci.">
        <title>De Novo Assembly and Annotation of 11 Diverse Shrub Willow (Salix) Genomes Reveals Novel Gene Organization in Sex-Linked Regions.</title>
        <authorList>
            <person name="Hyden B."/>
            <person name="Feng K."/>
            <person name="Yates T.B."/>
            <person name="Jawdy S."/>
            <person name="Cereghino C."/>
            <person name="Smart L.B."/>
            <person name="Muchero W."/>
        </authorList>
    </citation>
    <scope>NUCLEOTIDE SEQUENCE</scope>
    <source>
        <tissue evidence="9">Shoot tip</tissue>
    </source>
</reference>
<gene>
    <name evidence="9" type="ORF">OIU74_013042</name>
</gene>
<accession>A0A9Q0Q8I1</accession>
<feature type="transmembrane region" description="Helical" evidence="6">
    <location>
        <begin position="161"/>
        <end position="186"/>
    </location>
</feature>
<feature type="region of interest" description="Disordered" evidence="7">
    <location>
        <begin position="1"/>
        <end position="44"/>
    </location>
</feature>
<feature type="transmembrane region" description="Helical" evidence="6">
    <location>
        <begin position="79"/>
        <end position="97"/>
    </location>
</feature>
<evidence type="ECO:0000256" key="1">
    <source>
        <dbReference type="ARBA" id="ARBA00004477"/>
    </source>
</evidence>
<dbReference type="Pfam" id="PF02453">
    <property type="entry name" value="Reticulon"/>
    <property type="match status" value="1"/>
</dbReference>
<proteinExistence type="predicted"/>
<evidence type="ECO:0000256" key="7">
    <source>
        <dbReference type="SAM" id="MobiDB-lite"/>
    </source>
</evidence>
<dbReference type="AlphaFoldDB" id="A0A9Q0Q8I1"/>
<keyword evidence="5 6" id="KW-0472">Membrane</keyword>
<dbReference type="GO" id="GO:0009617">
    <property type="term" value="P:response to bacterium"/>
    <property type="evidence" value="ECO:0007669"/>
    <property type="project" value="InterPro"/>
</dbReference>
<evidence type="ECO:0000313" key="10">
    <source>
        <dbReference type="Proteomes" id="UP001151752"/>
    </source>
</evidence>
<dbReference type="PANTHER" id="PTHR10994">
    <property type="entry name" value="RETICULON"/>
    <property type="match status" value="1"/>
</dbReference>
<keyword evidence="10" id="KW-1185">Reference proteome</keyword>
<comment type="subcellular location">
    <subcellularLocation>
        <location evidence="1 6">Endoplasmic reticulum membrane</location>
        <topology evidence="1 6">Multi-pass membrane protein</topology>
    </subcellularLocation>
</comment>